<accession>A0ABQ3Y7Z1</accession>
<feature type="region of interest" description="Disordered" evidence="1">
    <location>
        <begin position="41"/>
        <end position="109"/>
    </location>
</feature>
<proteinExistence type="predicted"/>
<protein>
    <submittedName>
        <fullName evidence="2">Uncharacterized protein</fullName>
    </submittedName>
</protein>
<organism evidence="2 3">
    <name type="scientific">Paractinoplanes deccanensis</name>
    <dbReference type="NCBI Taxonomy" id="113561"/>
    <lineage>
        <taxon>Bacteria</taxon>
        <taxon>Bacillati</taxon>
        <taxon>Actinomycetota</taxon>
        <taxon>Actinomycetes</taxon>
        <taxon>Micromonosporales</taxon>
        <taxon>Micromonosporaceae</taxon>
        <taxon>Paractinoplanes</taxon>
    </lineage>
</organism>
<comment type="caution">
    <text evidence="2">The sequence shown here is derived from an EMBL/GenBank/DDBJ whole genome shotgun (WGS) entry which is preliminary data.</text>
</comment>
<evidence type="ECO:0000313" key="2">
    <source>
        <dbReference type="EMBL" id="GID76096.1"/>
    </source>
</evidence>
<keyword evidence="3" id="KW-1185">Reference proteome</keyword>
<sequence length="170" mass="17917">MRLAGRKRGMLSFNRAALAARDPARPMRLGSAVARRAGSVSGTAAELTRQLGQRRRGVGDAGGDRVRGGLAQPDRPQQRQQVLVRPGTRARPGRHLDTPPLSGSPDQFHGTAANHRISALLPNARQATAPGQAAAEGTATNAERDQGMVAAIRVTASVRISGLVAKLRRT</sequence>
<reference evidence="2 3" key="1">
    <citation type="submission" date="2021-01" db="EMBL/GenBank/DDBJ databases">
        <title>Whole genome shotgun sequence of Actinoplanes deccanensis NBRC 13994.</title>
        <authorList>
            <person name="Komaki H."/>
            <person name="Tamura T."/>
        </authorList>
    </citation>
    <scope>NUCLEOTIDE SEQUENCE [LARGE SCALE GENOMIC DNA]</scope>
    <source>
        <strain evidence="2 3">NBRC 13994</strain>
    </source>
</reference>
<dbReference type="EMBL" id="BOMI01000092">
    <property type="protein sequence ID" value="GID76096.1"/>
    <property type="molecule type" value="Genomic_DNA"/>
</dbReference>
<gene>
    <name evidence="2" type="ORF">Ade02nite_47370</name>
</gene>
<feature type="compositionally biased region" description="Low complexity" evidence="1">
    <location>
        <begin position="68"/>
        <end position="86"/>
    </location>
</feature>
<name>A0ABQ3Y7Z1_9ACTN</name>
<dbReference type="Proteomes" id="UP000609879">
    <property type="component" value="Unassembled WGS sequence"/>
</dbReference>
<evidence type="ECO:0000256" key="1">
    <source>
        <dbReference type="SAM" id="MobiDB-lite"/>
    </source>
</evidence>
<evidence type="ECO:0000313" key="3">
    <source>
        <dbReference type="Proteomes" id="UP000609879"/>
    </source>
</evidence>